<dbReference type="KEGG" id="ncv:NCAV_0991"/>
<organism evidence="1 2">
    <name type="scientific">Candidatus Nitrosocaldus cavascurensis</name>
    <dbReference type="NCBI Taxonomy" id="2058097"/>
    <lineage>
        <taxon>Archaea</taxon>
        <taxon>Nitrososphaerota</taxon>
        <taxon>Nitrososphaeria</taxon>
        <taxon>Candidatus Nitrosocaldales</taxon>
        <taxon>Candidatus Nitrosocaldaceae</taxon>
        <taxon>Candidatus Nitrosocaldus</taxon>
    </lineage>
</organism>
<protein>
    <submittedName>
        <fullName evidence="1">Uncharacterized protein</fullName>
    </submittedName>
</protein>
<evidence type="ECO:0000313" key="1">
    <source>
        <dbReference type="EMBL" id="SPC34168.1"/>
    </source>
</evidence>
<dbReference type="Proteomes" id="UP000236248">
    <property type="component" value="Chromosome NCAV"/>
</dbReference>
<keyword evidence="2" id="KW-1185">Reference proteome</keyword>
<sequence>MDDIKERIEFLCDITEEDKNNIIMLVKIADETIFNYFNKRCRDFNIVICEGEWAMTVQSISHRRKKYGEIMRFSDTNNISFTDTRLREIIIRKDKANFGNYLHEMVFAVMHDGLPEHLREALAWYFTLEMLKPYRYAKPAYPNWVIDLYLQPIRYLVRMFGIELTKDLALGNVDVEDSLLPTEVQRLFLPE</sequence>
<reference evidence="2" key="1">
    <citation type="submission" date="2018-01" db="EMBL/GenBank/DDBJ databases">
        <authorList>
            <person name="Kerou L M."/>
        </authorList>
    </citation>
    <scope>NUCLEOTIDE SEQUENCE [LARGE SCALE GENOMIC DNA]</scope>
    <source>
        <strain evidence="2">SCU2</strain>
    </source>
</reference>
<dbReference type="EMBL" id="LT981265">
    <property type="protein sequence ID" value="SPC34168.1"/>
    <property type="molecule type" value="Genomic_DNA"/>
</dbReference>
<proteinExistence type="predicted"/>
<gene>
    <name evidence="1" type="ORF">NCAV_0991</name>
</gene>
<name>A0A2K5AR94_9ARCH</name>
<evidence type="ECO:0000313" key="2">
    <source>
        <dbReference type="Proteomes" id="UP000236248"/>
    </source>
</evidence>
<dbReference type="AlphaFoldDB" id="A0A2K5AR94"/>
<accession>A0A2K5AR94</accession>